<reference evidence="8 9" key="1">
    <citation type="journal article" date="2011" name="J. Bacteriol.">
        <title>Genome sequence of the mercury-methylating strain Desulfovibrio desulfuricans ND132.</title>
        <authorList>
            <person name="Brown S.D."/>
            <person name="Gilmour C.C."/>
            <person name="Kucken A.M."/>
            <person name="Wall J.D."/>
            <person name="Elias D.A."/>
            <person name="Brandt C.C."/>
            <person name="Podar M."/>
            <person name="Chertkov O."/>
            <person name="Held B."/>
            <person name="Bruce D.C."/>
            <person name="Detter J.C."/>
            <person name="Tapia R."/>
            <person name="Han C.S."/>
            <person name="Goodwin L.A."/>
            <person name="Cheng J.F."/>
            <person name="Pitluck S."/>
            <person name="Woyke T."/>
            <person name="Mikhailova N."/>
            <person name="Ivanova N.N."/>
            <person name="Han J."/>
            <person name="Lucas S."/>
            <person name="Lapidus A.L."/>
            <person name="Land M.L."/>
            <person name="Hauser L.J."/>
            <person name="Palumbo A.V."/>
        </authorList>
    </citation>
    <scope>NUCLEOTIDE SEQUENCE [LARGE SCALE GENOMIC DNA]</scope>
    <source>
        <strain evidence="8 9">ND132</strain>
    </source>
</reference>
<evidence type="ECO:0000256" key="2">
    <source>
        <dbReference type="ARBA" id="ARBA00022475"/>
    </source>
</evidence>
<keyword evidence="4 6" id="KW-1133">Transmembrane helix</keyword>
<evidence type="ECO:0000256" key="4">
    <source>
        <dbReference type="ARBA" id="ARBA00022989"/>
    </source>
</evidence>
<dbReference type="PANTHER" id="PTHR12677">
    <property type="entry name" value="GOLGI APPARATUS MEMBRANE PROTEIN TVP38-RELATED"/>
    <property type="match status" value="1"/>
</dbReference>
<dbReference type="AlphaFoldDB" id="F0JHK7"/>
<evidence type="ECO:0000256" key="5">
    <source>
        <dbReference type="ARBA" id="ARBA00023136"/>
    </source>
</evidence>
<gene>
    <name evidence="8" type="ORF">DND132_0852</name>
</gene>
<dbReference type="EMBL" id="CP003220">
    <property type="protein sequence ID" value="EGB14067.1"/>
    <property type="molecule type" value="Genomic_DNA"/>
</dbReference>
<dbReference type="KEGG" id="ddn:DND132_0852"/>
<organism evidence="8 9">
    <name type="scientific">Pseudodesulfovibrio mercurii</name>
    <dbReference type="NCBI Taxonomy" id="641491"/>
    <lineage>
        <taxon>Bacteria</taxon>
        <taxon>Pseudomonadati</taxon>
        <taxon>Thermodesulfobacteriota</taxon>
        <taxon>Desulfovibrionia</taxon>
        <taxon>Desulfovibrionales</taxon>
        <taxon>Desulfovibrionaceae</taxon>
    </lineage>
</organism>
<keyword evidence="3 6" id="KW-0812">Transmembrane</keyword>
<evidence type="ECO:0000256" key="1">
    <source>
        <dbReference type="ARBA" id="ARBA00004651"/>
    </source>
</evidence>
<dbReference type="STRING" id="641491.DND132_0852"/>
<dbReference type="InterPro" id="IPR032816">
    <property type="entry name" value="VTT_dom"/>
</dbReference>
<dbReference type="GO" id="GO:0005886">
    <property type="term" value="C:plasma membrane"/>
    <property type="evidence" value="ECO:0007669"/>
    <property type="project" value="UniProtKB-SubCell"/>
</dbReference>
<evidence type="ECO:0000256" key="3">
    <source>
        <dbReference type="ARBA" id="ARBA00022692"/>
    </source>
</evidence>
<dbReference type="InterPro" id="IPR015414">
    <property type="entry name" value="TMEM64"/>
</dbReference>
<protein>
    <recommendedName>
        <fullName evidence="6">TVP38/TMEM64 family membrane protein</fullName>
    </recommendedName>
</protein>
<name>F0JHK7_9BACT</name>
<dbReference type="Proteomes" id="UP000007845">
    <property type="component" value="Chromosome"/>
</dbReference>
<feature type="transmembrane region" description="Helical" evidence="6">
    <location>
        <begin position="154"/>
        <end position="179"/>
    </location>
</feature>
<feature type="transmembrane region" description="Helical" evidence="6">
    <location>
        <begin position="51"/>
        <end position="72"/>
    </location>
</feature>
<proteinExistence type="inferred from homology"/>
<keyword evidence="9" id="KW-1185">Reference proteome</keyword>
<dbReference type="RefSeq" id="WP_014321495.1">
    <property type="nucleotide sequence ID" value="NC_016803.1"/>
</dbReference>
<sequence>MTSDKRDSNLNFKSLTKGLVMLAILGGAVYLSRYLGLGDMLANTQWFNDHILGRGPLSVVIFLAVGAVFTAVGLPRQLIGFLGGFAFGTFSGTVLSTVGAGLGCAMAALYARMGGRDLVERKLGPRVHKINHFLQHEPFNTALAIRLFPLGSNLITNLAAGVSSIPLMPFVLGSTLGYIPQNFIFALFGAGMNRESTEGVILSVGMSVVLFVVSGWLGIRVYRRYRRQAGVSEDADE</sequence>
<evidence type="ECO:0000256" key="6">
    <source>
        <dbReference type="RuleBase" id="RU366058"/>
    </source>
</evidence>
<dbReference type="Pfam" id="PF09335">
    <property type="entry name" value="VTT_dom"/>
    <property type="match status" value="1"/>
</dbReference>
<feature type="transmembrane region" description="Helical" evidence="6">
    <location>
        <begin position="78"/>
        <end position="111"/>
    </location>
</feature>
<dbReference type="PANTHER" id="PTHR12677:SF59">
    <property type="entry name" value="GOLGI APPARATUS MEMBRANE PROTEIN TVP38-RELATED"/>
    <property type="match status" value="1"/>
</dbReference>
<comment type="subcellular location">
    <subcellularLocation>
        <location evidence="1 6">Cell membrane</location>
        <topology evidence="1 6">Multi-pass membrane protein</topology>
    </subcellularLocation>
</comment>
<evidence type="ECO:0000313" key="8">
    <source>
        <dbReference type="EMBL" id="EGB14067.1"/>
    </source>
</evidence>
<accession>F0JHK7</accession>
<keyword evidence="2 6" id="KW-1003">Cell membrane</keyword>
<evidence type="ECO:0000259" key="7">
    <source>
        <dbReference type="Pfam" id="PF09335"/>
    </source>
</evidence>
<comment type="similarity">
    <text evidence="6">Belongs to the TVP38/TMEM64 family.</text>
</comment>
<feature type="transmembrane region" description="Helical" evidence="6">
    <location>
        <begin position="199"/>
        <end position="219"/>
    </location>
</feature>
<dbReference type="HOGENOM" id="CLU_038944_4_1_7"/>
<feature type="transmembrane region" description="Helical" evidence="6">
    <location>
        <begin position="12"/>
        <end position="31"/>
    </location>
</feature>
<evidence type="ECO:0000313" key="9">
    <source>
        <dbReference type="Proteomes" id="UP000007845"/>
    </source>
</evidence>
<dbReference type="OrthoDB" id="7348996at2"/>
<keyword evidence="5 6" id="KW-0472">Membrane</keyword>
<feature type="domain" description="VTT" evidence="7">
    <location>
        <begin position="74"/>
        <end position="190"/>
    </location>
</feature>
<dbReference type="eggNOG" id="COG0398">
    <property type="taxonomic scope" value="Bacteria"/>
</dbReference>